<dbReference type="InterPro" id="IPR022581">
    <property type="entry name" value="Spt5_N"/>
</dbReference>
<dbReference type="InterPro" id="IPR008991">
    <property type="entry name" value="Translation_prot_SH3-like_sf"/>
</dbReference>
<dbReference type="GO" id="GO:0032044">
    <property type="term" value="C:DSIF complex"/>
    <property type="evidence" value="ECO:0007669"/>
    <property type="project" value="TreeGrafter"/>
</dbReference>
<dbReference type="InterPro" id="IPR039385">
    <property type="entry name" value="NGN_Euk"/>
</dbReference>
<gene>
    <name evidence="10" type="ORF">RND81_01G167100</name>
</gene>
<evidence type="ECO:0000256" key="3">
    <source>
        <dbReference type="ARBA" id="ARBA00020181"/>
    </source>
</evidence>
<dbReference type="InterPro" id="IPR041978">
    <property type="entry name" value="KOW_Spt5_5"/>
</dbReference>
<keyword evidence="11" id="KW-1185">Reference proteome</keyword>
<dbReference type="GO" id="GO:0006357">
    <property type="term" value="P:regulation of transcription by RNA polymerase II"/>
    <property type="evidence" value="ECO:0007669"/>
    <property type="project" value="InterPro"/>
</dbReference>
<organism evidence="10 11">
    <name type="scientific">Saponaria officinalis</name>
    <name type="common">Common soapwort</name>
    <name type="synonym">Lychnis saponaria</name>
    <dbReference type="NCBI Taxonomy" id="3572"/>
    <lineage>
        <taxon>Eukaryota</taxon>
        <taxon>Viridiplantae</taxon>
        <taxon>Streptophyta</taxon>
        <taxon>Embryophyta</taxon>
        <taxon>Tracheophyta</taxon>
        <taxon>Spermatophyta</taxon>
        <taxon>Magnoliopsida</taxon>
        <taxon>eudicotyledons</taxon>
        <taxon>Gunneridae</taxon>
        <taxon>Pentapetalae</taxon>
        <taxon>Caryophyllales</taxon>
        <taxon>Caryophyllaceae</taxon>
        <taxon>Caryophylleae</taxon>
        <taxon>Saponaria</taxon>
    </lineage>
</organism>
<dbReference type="SMART" id="SM00739">
    <property type="entry name" value="KOW"/>
    <property type="match status" value="4"/>
</dbReference>
<evidence type="ECO:0000256" key="7">
    <source>
        <dbReference type="SAM" id="MobiDB-lite"/>
    </source>
</evidence>
<dbReference type="PANTHER" id="PTHR11125:SF7">
    <property type="entry name" value="TRANSCRIPTION ELONGATION FACTOR SPT5"/>
    <property type="match status" value="1"/>
</dbReference>
<accession>A0AAW1N879</accession>
<evidence type="ECO:0000256" key="4">
    <source>
        <dbReference type="ARBA" id="ARBA00021370"/>
    </source>
</evidence>
<dbReference type="CDD" id="cd09888">
    <property type="entry name" value="NGN_Euk"/>
    <property type="match status" value="1"/>
</dbReference>
<comment type="similarity">
    <text evidence="2">Belongs to the SPT5 family.</text>
</comment>
<comment type="subcellular location">
    <subcellularLocation>
        <location evidence="1">Nucleus</location>
    </subcellularLocation>
</comment>
<feature type="domain" description="KOW" evidence="9">
    <location>
        <begin position="228"/>
        <end position="255"/>
    </location>
</feature>
<protein>
    <recommendedName>
        <fullName evidence="3">Transcription elongation factor SPT5</fullName>
    </recommendedName>
    <alternativeName>
        <fullName evidence="4">Transcription elongation factor spt5</fullName>
    </alternativeName>
</protein>
<sequence length="609" mass="68466">MVRGGEKNRNKRRRKDEDEEDEEMTEKFRRVSKFFEIDAEEADDDEEDEDGGYEGDDGFFVNDPGEDIPDDYEVGEIGHRPPMASRRDEEDDEEDVEAMEKMVNERYSRAARDYDRDFDEEPTEIEQQSLLPSVCDPKLWMVKCLPGHERELAASLMQKSVDKGSELRILSAVALDHLQNYIYVEAYKEADVKEACKGMRYIFAKNVTMVPLKEMSNVLSVESRRLVNVSIGDWVQLKRSSYKGSLAKVVDIDYVSLKVTVKVAPKMSSLSLDDRLDGINSFYKTVSLSSVDTGNIHPSIEEIENFREIGEDDAVLATLFRGKHQESFTKGDAVMVVKGELKNLEGSVEFVEGDLVHIKPNVEIPLKTVTVRKTELVKHFEPGCHVKVVDGVHDGSTGMVVKVNQNKLIILSDSSKDQITVFARQVVKSRETSESSFVGVTSYRNREKPVSSIRSNVKHISTPAFASRPPPGPQHSSTGRGAGQFAKRRDSMMGKNVKIIQGPYRGYRGYIKGVNGNSIRVELEAQMKVVTVDRSHVSDKLAVASTSWKMQQDRRGSETPLHPRTPMHSMGGETPWRTPRPSTPVHHGSACQRWNPFALASPTRLTPTP</sequence>
<dbReference type="InterPro" id="IPR005824">
    <property type="entry name" value="KOW"/>
</dbReference>
<feature type="compositionally biased region" description="Acidic residues" evidence="7">
    <location>
        <begin position="37"/>
        <end position="57"/>
    </location>
</feature>
<proteinExistence type="inferred from homology"/>
<dbReference type="InterPro" id="IPR041975">
    <property type="entry name" value="KOW_Spt5_2"/>
</dbReference>
<comment type="caution">
    <text evidence="10">The sequence shown here is derived from an EMBL/GenBank/DDBJ whole genome shotgun (WGS) entry which is preliminary data.</text>
</comment>
<dbReference type="PANTHER" id="PTHR11125">
    <property type="entry name" value="SUPPRESSOR OF TY 5"/>
    <property type="match status" value="1"/>
</dbReference>
<evidence type="ECO:0000256" key="1">
    <source>
        <dbReference type="ARBA" id="ARBA00004123"/>
    </source>
</evidence>
<feature type="region of interest" description="Disordered" evidence="7">
    <location>
        <begin position="545"/>
        <end position="590"/>
    </location>
</feature>
<dbReference type="CDD" id="cd06083">
    <property type="entry name" value="KOW_Spt5_3"/>
    <property type="match status" value="1"/>
</dbReference>
<dbReference type="CDD" id="cd06085">
    <property type="entry name" value="KOW_Spt5_5"/>
    <property type="match status" value="1"/>
</dbReference>
<feature type="region of interest" description="Disordered" evidence="7">
    <location>
        <begin position="460"/>
        <end position="490"/>
    </location>
</feature>
<evidence type="ECO:0000259" key="8">
    <source>
        <dbReference type="SMART" id="SM00738"/>
    </source>
</evidence>
<dbReference type="GO" id="GO:0006368">
    <property type="term" value="P:transcription elongation by RNA polymerase II"/>
    <property type="evidence" value="ECO:0007669"/>
    <property type="project" value="TreeGrafter"/>
</dbReference>
<dbReference type="InterPro" id="IPR006645">
    <property type="entry name" value="NGN-like_dom"/>
</dbReference>
<dbReference type="InterPro" id="IPR039659">
    <property type="entry name" value="SPT5"/>
</dbReference>
<feature type="region of interest" description="Disordered" evidence="7">
    <location>
        <begin position="1"/>
        <end position="93"/>
    </location>
</feature>
<dbReference type="InterPro" id="IPR041973">
    <property type="entry name" value="KOW_Spt5_1"/>
</dbReference>
<evidence type="ECO:0000313" key="10">
    <source>
        <dbReference type="EMBL" id="KAK9757509.1"/>
    </source>
</evidence>
<dbReference type="AlphaFoldDB" id="A0AAW1N879"/>
<dbReference type="GO" id="GO:0032784">
    <property type="term" value="P:regulation of DNA-templated transcription elongation"/>
    <property type="evidence" value="ECO:0007669"/>
    <property type="project" value="InterPro"/>
</dbReference>
<feature type="compositionally biased region" description="Acidic residues" evidence="7">
    <location>
        <begin position="64"/>
        <end position="74"/>
    </location>
</feature>
<dbReference type="InterPro" id="IPR036735">
    <property type="entry name" value="NGN_dom_sf"/>
</dbReference>
<reference evidence="10" key="1">
    <citation type="submission" date="2024-03" db="EMBL/GenBank/DDBJ databases">
        <title>WGS assembly of Saponaria officinalis var. Norfolk2.</title>
        <authorList>
            <person name="Jenkins J."/>
            <person name="Shu S."/>
            <person name="Grimwood J."/>
            <person name="Barry K."/>
            <person name="Goodstein D."/>
            <person name="Schmutz J."/>
            <person name="Leebens-Mack J."/>
            <person name="Osbourn A."/>
        </authorList>
    </citation>
    <scope>NUCLEOTIDE SEQUENCE [LARGE SCALE GENOMIC DNA]</scope>
    <source>
        <strain evidence="10">JIC</strain>
    </source>
</reference>
<dbReference type="Pfam" id="PF23284">
    <property type="entry name" value="KOW2_Spt5"/>
    <property type="match status" value="1"/>
</dbReference>
<evidence type="ECO:0000256" key="2">
    <source>
        <dbReference type="ARBA" id="ARBA00006956"/>
    </source>
</evidence>
<evidence type="ECO:0000256" key="6">
    <source>
        <dbReference type="ARBA" id="ARBA00023242"/>
    </source>
</evidence>
<dbReference type="Pfam" id="PF03439">
    <property type="entry name" value="Spt5-NGN"/>
    <property type="match status" value="1"/>
</dbReference>
<dbReference type="SUPFAM" id="SSF50104">
    <property type="entry name" value="Translation proteins SH3-like domain"/>
    <property type="match status" value="1"/>
</dbReference>
<dbReference type="Pfam" id="PF23290">
    <property type="entry name" value="KOW5_SPT5"/>
    <property type="match status" value="1"/>
</dbReference>
<dbReference type="InterPro" id="IPR014722">
    <property type="entry name" value="Rib_uL2_dom2"/>
</dbReference>
<dbReference type="EMBL" id="JBDFQZ010000001">
    <property type="protein sequence ID" value="KAK9757509.1"/>
    <property type="molecule type" value="Genomic_DNA"/>
</dbReference>
<dbReference type="SMART" id="SM00738">
    <property type="entry name" value="NGN"/>
    <property type="match status" value="1"/>
</dbReference>
<feature type="compositionally biased region" description="Basic and acidic residues" evidence="7">
    <location>
        <begin position="25"/>
        <end position="36"/>
    </location>
</feature>
<keyword evidence="6" id="KW-0539">Nucleus</keyword>
<evidence type="ECO:0000256" key="5">
    <source>
        <dbReference type="ARBA" id="ARBA00023163"/>
    </source>
</evidence>
<name>A0AAW1N879_SAPOF</name>
<feature type="domain" description="KOW" evidence="9">
    <location>
        <begin position="327"/>
        <end position="354"/>
    </location>
</feature>
<dbReference type="GO" id="GO:0003729">
    <property type="term" value="F:mRNA binding"/>
    <property type="evidence" value="ECO:0007669"/>
    <property type="project" value="TreeGrafter"/>
</dbReference>
<feature type="domain" description="KOW" evidence="9">
    <location>
        <begin position="379"/>
        <end position="406"/>
    </location>
</feature>
<feature type="domain" description="KOW" evidence="9">
    <location>
        <begin position="490"/>
        <end position="517"/>
    </location>
</feature>
<keyword evidence="5" id="KW-0804">Transcription</keyword>
<dbReference type="Gene3D" id="2.30.30.30">
    <property type="match status" value="3"/>
</dbReference>
<evidence type="ECO:0000313" key="11">
    <source>
        <dbReference type="Proteomes" id="UP001443914"/>
    </source>
</evidence>
<dbReference type="Proteomes" id="UP001443914">
    <property type="component" value="Unassembled WGS sequence"/>
</dbReference>
<dbReference type="Pfam" id="PF11942">
    <property type="entry name" value="Spt5_N"/>
    <property type="match status" value="1"/>
</dbReference>
<feature type="domain" description="NusG-like N-terminal" evidence="8">
    <location>
        <begin position="136"/>
        <end position="222"/>
    </location>
</feature>
<dbReference type="FunFam" id="3.30.70.940:FF:000005">
    <property type="entry name" value="Transcription elongation factor SPT5"/>
    <property type="match status" value="1"/>
</dbReference>
<dbReference type="InterPro" id="IPR041976">
    <property type="entry name" value="KOW_Spt5_3"/>
</dbReference>
<dbReference type="Gene3D" id="3.30.70.940">
    <property type="entry name" value="NusG, N-terminal domain"/>
    <property type="match status" value="1"/>
</dbReference>
<evidence type="ECO:0000259" key="9">
    <source>
        <dbReference type="SMART" id="SM00739"/>
    </source>
</evidence>
<dbReference type="Pfam" id="PF23042">
    <property type="entry name" value="KOW1_SPT5"/>
    <property type="match status" value="1"/>
</dbReference>
<dbReference type="InterPro" id="IPR005100">
    <property type="entry name" value="NGN-domain"/>
</dbReference>